<feature type="domain" description="HAMP" evidence="12">
    <location>
        <begin position="301"/>
        <end position="353"/>
    </location>
</feature>
<dbReference type="InterPro" id="IPR004089">
    <property type="entry name" value="MCPsignal_dom"/>
</dbReference>
<dbReference type="InterPro" id="IPR029151">
    <property type="entry name" value="Sensor-like_sf"/>
</dbReference>
<evidence type="ECO:0000256" key="9">
    <source>
        <dbReference type="PROSITE-ProRule" id="PRU00284"/>
    </source>
</evidence>
<dbReference type="Gene3D" id="3.30.450.20">
    <property type="entry name" value="PAS domain"/>
    <property type="match status" value="2"/>
</dbReference>
<dbReference type="PROSITE" id="PS50885">
    <property type="entry name" value="HAMP"/>
    <property type="match status" value="1"/>
</dbReference>
<dbReference type="InterPro" id="IPR003660">
    <property type="entry name" value="HAMP_dom"/>
</dbReference>
<evidence type="ECO:0000256" key="1">
    <source>
        <dbReference type="ARBA" id="ARBA00004651"/>
    </source>
</evidence>
<feature type="transmembrane region" description="Helical" evidence="10">
    <location>
        <begin position="12"/>
        <end position="33"/>
    </location>
</feature>
<evidence type="ECO:0000313" key="14">
    <source>
        <dbReference type="Proteomes" id="UP000093954"/>
    </source>
</evidence>
<dbReference type="GO" id="GO:0005886">
    <property type="term" value="C:plasma membrane"/>
    <property type="evidence" value="ECO:0007669"/>
    <property type="project" value="UniProtKB-SubCell"/>
</dbReference>
<dbReference type="GO" id="GO:0007165">
    <property type="term" value="P:signal transduction"/>
    <property type="evidence" value="ECO:0007669"/>
    <property type="project" value="UniProtKB-KW"/>
</dbReference>
<dbReference type="AlphaFoldDB" id="A0A1A6AI49"/>
<evidence type="ECO:0000256" key="4">
    <source>
        <dbReference type="ARBA" id="ARBA00022692"/>
    </source>
</evidence>
<dbReference type="EMBL" id="LROS01000079">
    <property type="protein sequence ID" value="OBR89750.1"/>
    <property type="molecule type" value="Genomic_DNA"/>
</dbReference>
<dbReference type="Pfam" id="PF00015">
    <property type="entry name" value="MCPsignal"/>
    <property type="match status" value="1"/>
</dbReference>
<dbReference type="InterPro" id="IPR033479">
    <property type="entry name" value="dCache_1"/>
</dbReference>
<proteinExistence type="inferred from homology"/>
<keyword evidence="5 10" id="KW-1133">Transmembrane helix</keyword>
<dbReference type="SMART" id="SM00283">
    <property type="entry name" value="MA"/>
    <property type="match status" value="1"/>
</dbReference>
<dbReference type="GO" id="GO:0006935">
    <property type="term" value="P:chemotaxis"/>
    <property type="evidence" value="ECO:0007669"/>
    <property type="project" value="UniProtKB-KW"/>
</dbReference>
<dbReference type="Proteomes" id="UP000093954">
    <property type="component" value="Unassembled WGS sequence"/>
</dbReference>
<keyword evidence="7 9" id="KW-0807">Transducer</keyword>
<gene>
    <name evidence="13" type="primary">mcpB_6</name>
    <name evidence="13" type="ORF">CLRAG_40120</name>
</gene>
<sequence length="659" mass="72346">MVRKISLQHKLVGILILFVILPLLVISFLSFYMETKLVSNKAYQLTSQIANEKAAFIDLHNNSLKQNIQSLSINNNIISQNKADVMNALRSINESNKDIMQCYVADEAKQMLIYPESVKLPEGYDPTSRQWYKDTMAADGQVFLTKPYKDAVTGKIIITIAKKVTFSSGKQGAVAADVDLSSLQKKLTATKVGKTGYAILALDDGTIIADSNNSSIMHNIKNEVANGQKIIDDKNGNFKCGLGKKAQVIGFSQSKATGWIVVTILPQSDYAQDLNKSELISIIVLIIMLVAAVICGIFIAKYICKPLFKIQVFAKRLSVCDFTTPIKIDRHDEFADTANSLNKAQENVKSLVKVIVANFKNINASSQQLSATVQEMTSKFENINNSINRIADGSQETTASVEEITASIEEIDSSTVQLANKTENENKTASKSQQNALSVQQNAQSAIKECKNVYKDEEKKILKAIDDGKVVLQIKEMANVIESIADQTNLLALNAAIEAQRAGEQGKGFAVVAEEVRSLAEQSSETVSTIKSTVLKVQQVFENLSKTSHNLLQFIDRSVNIQLDNYLSTGQQYYENSKLTANAVEQVASMTEEIAATVNEITKAVGGMSEVVQKSSESTNEIRNDINDAAEKMTQIAKSMESQAELAEILNSTIKKFKI</sequence>
<evidence type="ECO:0000256" key="6">
    <source>
        <dbReference type="ARBA" id="ARBA00023136"/>
    </source>
</evidence>
<feature type="domain" description="Methyl-accepting transducer" evidence="11">
    <location>
        <begin position="372"/>
        <end position="623"/>
    </location>
</feature>
<comment type="subcellular location">
    <subcellularLocation>
        <location evidence="1">Cell membrane</location>
        <topology evidence="1">Multi-pass membrane protein</topology>
    </subcellularLocation>
</comment>
<feature type="transmembrane region" description="Helical" evidence="10">
    <location>
        <begin position="279"/>
        <end position="300"/>
    </location>
</feature>
<dbReference type="PANTHER" id="PTHR32089:SF112">
    <property type="entry name" value="LYSOZYME-LIKE PROTEIN-RELATED"/>
    <property type="match status" value="1"/>
</dbReference>
<evidence type="ECO:0000256" key="8">
    <source>
        <dbReference type="ARBA" id="ARBA00029447"/>
    </source>
</evidence>
<dbReference type="Pfam" id="PF02743">
    <property type="entry name" value="dCache_1"/>
    <property type="match status" value="1"/>
</dbReference>
<organism evidence="13 14">
    <name type="scientific">Clostridium ragsdalei P11</name>
    <dbReference type="NCBI Taxonomy" id="1353534"/>
    <lineage>
        <taxon>Bacteria</taxon>
        <taxon>Bacillati</taxon>
        <taxon>Bacillota</taxon>
        <taxon>Clostridia</taxon>
        <taxon>Eubacteriales</taxon>
        <taxon>Clostridiaceae</taxon>
        <taxon>Clostridium</taxon>
    </lineage>
</organism>
<dbReference type="SUPFAM" id="SSF103190">
    <property type="entry name" value="Sensory domain-like"/>
    <property type="match status" value="1"/>
</dbReference>
<dbReference type="PANTHER" id="PTHR32089">
    <property type="entry name" value="METHYL-ACCEPTING CHEMOTAXIS PROTEIN MCPB"/>
    <property type="match status" value="1"/>
</dbReference>
<keyword evidence="4 10" id="KW-0812">Transmembrane</keyword>
<keyword evidence="3" id="KW-0145">Chemotaxis</keyword>
<comment type="caution">
    <text evidence="13">The sequence shown here is derived from an EMBL/GenBank/DDBJ whole genome shotgun (WGS) entry which is preliminary data.</text>
</comment>
<dbReference type="SUPFAM" id="SSF58104">
    <property type="entry name" value="Methyl-accepting chemotaxis protein (MCP) signaling domain"/>
    <property type="match status" value="1"/>
</dbReference>
<dbReference type="Gene3D" id="1.10.287.950">
    <property type="entry name" value="Methyl-accepting chemotaxis protein"/>
    <property type="match status" value="1"/>
</dbReference>
<evidence type="ECO:0000259" key="12">
    <source>
        <dbReference type="PROSITE" id="PS50885"/>
    </source>
</evidence>
<keyword evidence="14" id="KW-1185">Reference proteome</keyword>
<evidence type="ECO:0000259" key="11">
    <source>
        <dbReference type="PROSITE" id="PS50111"/>
    </source>
</evidence>
<dbReference type="CDD" id="cd18773">
    <property type="entry name" value="PDC1_HK_sensor"/>
    <property type="match status" value="1"/>
</dbReference>
<evidence type="ECO:0000256" key="5">
    <source>
        <dbReference type="ARBA" id="ARBA00022989"/>
    </source>
</evidence>
<dbReference type="RefSeq" id="WP_065080013.1">
    <property type="nucleotide sequence ID" value="NZ_LROS01000079.1"/>
</dbReference>
<evidence type="ECO:0000256" key="3">
    <source>
        <dbReference type="ARBA" id="ARBA00022500"/>
    </source>
</evidence>
<comment type="similarity">
    <text evidence="8">Belongs to the methyl-accepting chemotaxis (MCP) protein family.</text>
</comment>
<name>A0A1A6AI49_9CLOT</name>
<accession>A0A1A6AI49</accession>
<evidence type="ECO:0000256" key="10">
    <source>
        <dbReference type="SAM" id="Phobius"/>
    </source>
</evidence>
<dbReference type="CDD" id="cd06225">
    <property type="entry name" value="HAMP"/>
    <property type="match status" value="1"/>
</dbReference>
<keyword evidence="6 10" id="KW-0472">Membrane</keyword>
<protein>
    <submittedName>
        <fullName evidence="13">Methyl-accepting chemotaxis protein McpB</fullName>
    </submittedName>
</protein>
<evidence type="ECO:0000256" key="7">
    <source>
        <dbReference type="ARBA" id="ARBA00023224"/>
    </source>
</evidence>
<dbReference type="PATRIC" id="fig|1353534.3.peg.4085"/>
<keyword evidence="2" id="KW-1003">Cell membrane</keyword>
<reference evidence="13 14" key="1">
    <citation type="journal article" date="2012" name="Front. Microbiol.">
        <title>Draft Genome Sequence of the Virulent Strain 01-B526 of the Fish Pathogen Aeromonas salmonicida.</title>
        <authorList>
            <person name="Charette S.J."/>
            <person name="Brochu F."/>
            <person name="Boyle B."/>
            <person name="Filion G."/>
            <person name="Tanaka K.H."/>
            <person name="Derome N."/>
        </authorList>
    </citation>
    <scope>NUCLEOTIDE SEQUENCE [LARGE SCALE GENOMIC DNA]</scope>
    <source>
        <strain evidence="13 14">P11</strain>
    </source>
</reference>
<dbReference type="CDD" id="cd12912">
    <property type="entry name" value="PDC2_MCP_like"/>
    <property type="match status" value="1"/>
</dbReference>
<dbReference type="PROSITE" id="PS50111">
    <property type="entry name" value="CHEMOTAXIS_TRANSDUC_2"/>
    <property type="match status" value="1"/>
</dbReference>
<evidence type="ECO:0000313" key="13">
    <source>
        <dbReference type="EMBL" id="OBR89750.1"/>
    </source>
</evidence>
<evidence type="ECO:0000256" key="2">
    <source>
        <dbReference type="ARBA" id="ARBA00022475"/>
    </source>
</evidence>